<dbReference type="InterPro" id="IPR011598">
    <property type="entry name" value="bHLH_dom"/>
</dbReference>
<feature type="transmembrane region" description="Helical" evidence="12">
    <location>
        <begin position="136"/>
        <end position="154"/>
    </location>
</feature>
<evidence type="ECO:0000256" key="8">
    <source>
        <dbReference type="ARBA" id="ARBA00023136"/>
    </source>
</evidence>
<comment type="subcellular location">
    <subcellularLocation>
        <location evidence="2">Endoplasmic reticulum membrane</location>
        <topology evidence="2">Multi-pass membrane protein</topology>
    </subcellularLocation>
    <subcellularLocation>
        <location evidence="1">Nucleus</location>
    </subcellularLocation>
</comment>
<evidence type="ECO:0000256" key="11">
    <source>
        <dbReference type="SAM" id="MobiDB-lite"/>
    </source>
</evidence>
<keyword evidence="4" id="KW-0256">Endoplasmic reticulum</keyword>
<dbReference type="PANTHER" id="PTHR46062:SF1">
    <property type="entry name" value="LP12374P"/>
    <property type="match status" value="1"/>
</dbReference>
<evidence type="ECO:0000256" key="9">
    <source>
        <dbReference type="ARBA" id="ARBA00023163"/>
    </source>
</evidence>
<reference evidence="14 15" key="1">
    <citation type="submission" date="2022-03" db="EMBL/GenBank/DDBJ databases">
        <title>A chromosomal length assembly of Cordylochernes scorpioides.</title>
        <authorList>
            <person name="Zeh D."/>
            <person name="Zeh J."/>
        </authorList>
    </citation>
    <scope>NUCLEOTIDE SEQUENCE [LARGE SCALE GENOMIC DNA]</scope>
    <source>
        <strain evidence="14">IN4F17</strain>
        <tissue evidence="14">Whole Body</tissue>
    </source>
</reference>
<dbReference type="EMBL" id="CP092885">
    <property type="protein sequence ID" value="UYV83717.1"/>
    <property type="molecule type" value="Genomic_DNA"/>
</dbReference>
<evidence type="ECO:0000313" key="14">
    <source>
        <dbReference type="EMBL" id="UYV83717.1"/>
    </source>
</evidence>
<dbReference type="Proteomes" id="UP001235939">
    <property type="component" value="Chromosome 23"/>
</dbReference>
<evidence type="ECO:0000256" key="6">
    <source>
        <dbReference type="ARBA" id="ARBA00023015"/>
    </source>
</evidence>
<keyword evidence="10" id="KW-0539">Nucleus</keyword>
<dbReference type="PROSITE" id="PS50888">
    <property type="entry name" value="BHLH"/>
    <property type="match status" value="1"/>
</dbReference>
<keyword evidence="9" id="KW-0804">Transcription</keyword>
<gene>
    <name evidence="14" type="ORF">LAZ67_23002312</name>
</gene>
<keyword evidence="6" id="KW-0805">Transcription regulation</keyword>
<feature type="compositionally biased region" description="Polar residues" evidence="11">
    <location>
        <begin position="83"/>
        <end position="95"/>
    </location>
</feature>
<evidence type="ECO:0000256" key="10">
    <source>
        <dbReference type="ARBA" id="ARBA00023242"/>
    </source>
</evidence>
<evidence type="ECO:0000256" key="7">
    <source>
        <dbReference type="ARBA" id="ARBA00023125"/>
    </source>
</evidence>
<evidence type="ECO:0000256" key="1">
    <source>
        <dbReference type="ARBA" id="ARBA00004123"/>
    </source>
</evidence>
<evidence type="ECO:0000256" key="4">
    <source>
        <dbReference type="ARBA" id="ARBA00022824"/>
    </source>
</evidence>
<evidence type="ECO:0000256" key="3">
    <source>
        <dbReference type="ARBA" id="ARBA00022692"/>
    </source>
</evidence>
<evidence type="ECO:0000259" key="13">
    <source>
        <dbReference type="PROSITE" id="PS50888"/>
    </source>
</evidence>
<feature type="region of interest" description="Disordered" evidence="11">
    <location>
        <begin position="65"/>
        <end position="115"/>
    </location>
</feature>
<proteinExistence type="predicted"/>
<keyword evidence="5 12" id="KW-1133">Transmembrane helix</keyword>
<sequence>MGEKKNTHNAIERRYRSSINDKIIELKNMIIGTEAKNANAKLKQENMALKMAAQKHHMEDLMEHKPHVTSTTSSSPPLREFTPPNSDIGSPTGSFSDLPDSPPQPITFGGGKLATPKSLSKEEDFVTRGMLDRSRIALCIVVLGILVFNPISLLSPGQMGTYAAESGVGGHVGRTILSIWDFTPQGHVTNTSTVEGLTLALSAVNLAEACLPSPHARVEIWVMAALRIKESMHRSFLFLARYFLNKARKEKDHPQALRWLMHPYGTEFFLSKSWSYTPEETLFSTLDNPGDPLSYMSQNFREYLLERSILTLITPGLAFTSPPNKKKHPFPGTVLAAYSARRASQHQDATECLRLCDRGSALLRDSLNYDMHQQTPDIIQVLLYEAVVRLMAGVNPLKIQQLLEESMKPPSGGPTSLLCSGGPGTPQEGLGVREQAEAMLLACQHLPDHLVSCPGERRGLLTEAARILERLGHKPGFQTCQRLMLTLLVSTTPASQSPT</sequence>
<evidence type="ECO:0000256" key="12">
    <source>
        <dbReference type="SAM" id="Phobius"/>
    </source>
</evidence>
<organism evidence="14 15">
    <name type="scientific">Cordylochernes scorpioides</name>
    <dbReference type="NCBI Taxonomy" id="51811"/>
    <lineage>
        <taxon>Eukaryota</taxon>
        <taxon>Metazoa</taxon>
        <taxon>Ecdysozoa</taxon>
        <taxon>Arthropoda</taxon>
        <taxon>Chelicerata</taxon>
        <taxon>Arachnida</taxon>
        <taxon>Pseudoscorpiones</taxon>
        <taxon>Cheliferoidea</taxon>
        <taxon>Chernetidae</taxon>
        <taxon>Cordylochernes</taxon>
    </lineage>
</organism>
<accession>A0ABY6LUC0</accession>
<dbReference type="Pfam" id="PF00010">
    <property type="entry name" value="HLH"/>
    <property type="match status" value="1"/>
</dbReference>
<evidence type="ECO:0000256" key="5">
    <source>
        <dbReference type="ARBA" id="ARBA00022989"/>
    </source>
</evidence>
<protein>
    <submittedName>
        <fullName evidence="14">SREBF1</fullName>
    </submittedName>
</protein>
<dbReference type="Gene3D" id="4.10.280.10">
    <property type="entry name" value="Helix-loop-helix DNA-binding domain"/>
    <property type="match status" value="1"/>
</dbReference>
<dbReference type="PANTHER" id="PTHR46062">
    <property type="entry name" value="STEROL REGULATORY ELEMENT-BINDING PROTEIN"/>
    <property type="match status" value="1"/>
</dbReference>
<name>A0ABY6LUC0_9ARAC</name>
<dbReference type="SUPFAM" id="SSF47459">
    <property type="entry name" value="HLH, helix-loop-helix DNA-binding domain"/>
    <property type="match status" value="1"/>
</dbReference>
<evidence type="ECO:0000256" key="2">
    <source>
        <dbReference type="ARBA" id="ARBA00004477"/>
    </source>
</evidence>
<keyword evidence="7" id="KW-0238">DNA-binding</keyword>
<feature type="domain" description="BHLH" evidence="13">
    <location>
        <begin position="3"/>
        <end position="61"/>
    </location>
</feature>
<dbReference type="InterPro" id="IPR036638">
    <property type="entry name" value="HLH_DNA-bd_sf"/>
</dbReference>
<keyword evidence="15" id="KW-1185">Reference proteome</keyword>
<keyword evidence="3 12" id="KW-0812">Transmembrane</keyword>
<evidence type="ECO:0000313" key="15">
    <source>
        <dbReference type="Proteomes" id="UP001235939"/>
    </source>
</evidence>
<keyword evidence="8 12" id="KW-0472">Membrane</keyword>